<dbReference type="Proteomes" id="UP000177697">
    <property type="component" value="Unassembled WGS sequence"/>
</dbReference>
<reference evidence="1 2" key="1">
    <citation type="journal article" date="2016" name="Nat. Commun.">
        <title>Thousands of microbial genomes shed light on interconnected biogeochemical processes in an aquifer system.</title>
        <authorList>
            <person name="Anantharaman K."/>
            <person name="Brown C.T."/>
            <person name="Hug L.A."/>
            <person name="Sharon I."/>
            <person name="Castelle C.J."/>
            <person name="Probst A.J."/>
            <person name="Thomas B.C."/>
            <person name="Singh A."/>
            <person name="Wilkins M.J."/>
            <person name="Karaoz U."/>
            <person name="Brodie E.L."/>
            <person name="Williams K.H."/>
            <person name="Hubbard S.S."/>
            <person name="Banfield J.F."/>
        </authorList>
    </citation>
    <scope>NUCLEOTIDE SEQUENCE [LARGE SCALE GENOMIC DNA]</scope>
</reference>
<name>A0A1G2UYL8_9BACT</name>
<dbReference type="AlphaFoldDB" id="A0A1G2UYL8"/>
<dbReference type="EMBL" id="MHWW01000022">
    <property type="protein sequence ID" value="OHB14435.1"/>
    <property type="molecule type" value="Genomic_DNA"/>
</dbReference>
<evidence type="ECO:0000313" key="1">
    <source>
        <dbReference type="EMBL" id="OHB14435.1"/>
    </source>
</evidence>
<proteinExistence type="predicted"/>
<accession>A0A1G2UYL8</accession>
<protein>
    <submittedName>
        <fullName evidence="1">Uncharacterized protein</fullName>
    </submittedName>
</protein>
<sequence length="136" mass="15285">MQSETISPRPLIGLIPIGIPRPSHILLRDGDSVIGGFGKHEIELTAGRIVRFMVEVKNDFWAKFTLLELNDFYKRKGWNPSEILDGLTGAWVDMASIFTGANETDIFLVSFLDGKFAITEEFVRRCAGENGKNVRR</sequence>
<evidence type="ECO:0000313" key="2">
    <source>
        <dbReference type="Proteomes" id="UP000177697"/>
    </source>
</evidence>
<gene>
    <name evidence="1" type="ORF">A2431_03600</name>
</gene>
<comment type="caution">
    <text evidence="1">The sequence shown here is derived from an EMBL/GenBank/DDBJ whole genome shotgun (WGS) entry which is preliminary data.</text>
</comment>
<organism evidence="1 2">
    <name type="scientific">Candidatus Zambryskibacteria bacterium RIFOXYC1_FULL_39_10</name>
    <dbReference type="NCBI Taxonomy" id="1802779"/>
    <lineage>
        <taxon>Bacteria</taxon>
        <taxon>Candidatus Zambryskiibacteriota</taxon>
    </lineage>
</organism>